<evidence type="ECO:0000256" key="5">
    <source>
        <dbReference type="ARBA" id="ARBA00022989"/>
    </source>
</evidence>
<protein>
    <recommendedName>
        <fullName evidence="9">Glycosyl transferase, family 4</fullName>
    </recommendedName>
</protein>
<evidence type="ECO:0000256" key="7">
    <source>
        <dbReference type="SAM" id="Phobius"/>
    </source>
</evidence>
<dbReference type="Pfam" id="PF00953">
    <property type="entry name" value="Glycos_transf_4"/>
    <property type="match status" value="1"/>
</dbReference>
<feature type="transmembrane region" description="Helical" evidence="7">
    <location>
        <begin position="245"/>
        <end position="265"/>
    </location>
</feature>
<proteinExistence type="predicted"/>
<feature type="transmembrane region" description="Helical" evidence="7">
    <location>
        <begin position="108"/>
        <end position="129"/>
    </location>
</feature>
<dbReference type="GO" id="GO:0044038">
    <property type="term" value="P:cell wall macromolecule biosynthetic process"/>
    <property type="evidence" value="ECO:0007669"/>
    <property type="project" value="TreeGrafter"/>
</dbReference>
<dbReference type="GO" id="GO:0071555">
    <property type="term" value="P:cell wall organization"/>
    <property type="evidence" value="ECO:0007669"/>
    <property type="project" value="TreeGrafter"/>
</dbReference>
<evidence type="ECO:0000256" key="3">
    <source>
        <dbReference type="ARBA" id="ARBA00022679"/>
    </source>
</evidence>
<keyword evidence="3" id="KW-0808">Transferase</keyword>
<gene>
    <name evidence="8" type="ORF">ENU21_02995</name>
</gene>
<feature type="transmembrane region" description="Helical" evidence="7">
    <location>
        <begin position="48"/>
        <end position="70"/>
    </location>
</feature>
<feature type="transmembrane region" description="Helical" evidence="7">
    <location>
        <begin position="318"/>
        <end position="337"/>
    </location>
</feature>
<feature type="transmembrane region" description="Helical" evidence="7">
    <location>
        <begin position="135"/>
        <end position="156"/>
    </location>
</feature>
<keyword evidence="5 7" id="KW-1133">Transmembrane helix</keyword>
<keyword evidence="4 7" id="KW-0812">Transmembrane</keyword>
<keyword evidence="6 7" id="KW-0472">Membrane</keyword>
<feature type="transmembrane region" description="Helical" evidence="7">
    <location>
        <begin position="6"/>
        <end position="27"/>
    </location>
</feature>
<dbReference type="PANTHER" id="PTHR22926:SF3">
    <property type="entry name" value="UNDECAPRENYL-PHOSPHATE ALPHA-N-ACETYLGLUCOSAMINYL 1-PHOSPHATE TRANSFERASE"/>
    <property type="match status" value="1"/>
</dbReference>
<dbReference type="GO" id="GO:0016780">
    <property type="term" value="F:phosphotransferase activity, for other substituted phosphate groups"/>
    <property type="evidence" value="ECO:0007669"/>
    <property type="project" value="InterPro"/>
</dbReference>
<sequence>MYQPALTGVVAAAVGYLVVKVVAPHMLRYLKSRGIVRPDAHKPGKPEVVHAGGVIIFIGVLSGLTAWLVLQGLSASFLKGLVVMSAAAVCFGVGLVDDLKVLGGLTKTALTILGIVPIALTALLDPHLINWGRPALPVIGQLRITLIYWILLPLAVAGPANVVNMLDVLNGITPGTMLVAFSTLALISAFLGRETALILSLLLVGVLAAYYPYNAYPARVFNGDSGSLFLGALLGGLAVVEHLEFIALTLLLPHVVNGFMVLVSFRGFREHRTVPERPVIVEPDGTLRASRSPKAPLTLTRLALLIGGDGREEEVVKLYILLELTVAALALLSAFLML</sequence>
<comment type="caution">
    <text evidence="8">The sequence shown here is derived from an EMBL/GenBank/DDBJ whole genome shotgun (WGS) entry which is preliminary data.</text>
</comment>
<feature type="transmembrane region" description="Helical" evidence="7">
    <location>
        <begin position="168"/>
        <end position="190"/>
    </location>
</feature>
<accession>A0A7C4H6M6</accession>
<dbReference type="InterPro" id="IPR000715">
    <property type="entry name" value="Glycosyl_transferase_4"/>
</dbReference>
<evidence type="ECO:0008006" key="9">
    <source>
        <dbReference type="Google" id="ProtNLM"/>
    </source>
</evidence>
<evidence type="ECO:0000256" key="6">
    <source>
        <dbReference type="ARBA" id="ARBA00023136"/>
    </source>
</evidence>
<reference evidence="8" key="1">
    <citation type="journal article" date="2020" name="mSystems">
        <title>Genome- and Community-Level Interaction Insights into Carbon Utilization and Element Cycling Functions of Hydrothermarchaeota in Hydrothermal Sediment.</title>
        <authorList>
            <person name="Zhou Z."/>
            <person name="Liu Y."/>
            <person name="Xu W."/>
            <person name="Pan J."/>
            <person name="Luo Z.H."/>
            <person name="Li M."/>
        </authorList>
    </citation>
    <scope>NUCLEOTIDE SEQUENCE</scope>
    <source>
        <strain evidence="8">SpSt-649</strain>
    </source>
</reference>
<evidence type="ECO:0000256" key="4">
    <source>
        <dbReference type="ARBA" id="ARBA00022692"/>
    </source>
</evidence>
<evidence type="ECO:0000256" key="2">
    <source>
        <dbReference type="ARBA" id="ARBA00022475"/>
    </source>
</evidence>
<evidence type="ECO:0000313" key="8">
    <source>
        <dbReference type="EMBL" id="HGM46709.1"/>
    </source>
</evidence>
<dbReference type="AlphaFoldDB" id="A0A7C4H6M6"/>
<dbReference type="GO" id="GO:0005886">
    <property type="term" value="C:plasma membrane"/>
    <property type="evidence" value="ECO:0007669"/>
    <property type="project" value="UniProtKB-SubCell"/>
</dbReference>
<comment type="subcellular location">
    <subcellularLocation>
        <location evidence="1">Cell membrane</location>
        <topology evidence="1">Multi-pass membrane protein</topology>
    </subcellularLocation>
</comment>
<feature type="transmembrane region" description="Helical" evidence="7">
    <location>
        <begin position="220"/>
        <end position="239"/>
    </location>
</feature>
<name>A0A7C4H6M6_THEPE</name>
<feature type="transmembrane region" description="Helical" evidence="7">
    <location>
        <begin position="196"/>
        <end position="213"/>
    </location>
</feature>
<keyword evidence="2" id="KW-1003">Cell membrane</keyword>
<dbReference type="EMBL" id="DTBQ01000087">
    <property type="protein sequence ID" value="HGM46709.1"/>
    <property type="molecule type" value="Genomic_DNA"/>
</dbReference>
<organism evidence="8">
    <name type="scientific">Thermofilum pendens</name>
    <dbReference type="NCBI Taxonomy" id="2269"/>
    <lineage>
        <taxon>Archaea</taxon>
        <taxon>Thermoproteota</taxon>
        <taxon>Thermoprotei</taxon>
        <taxon>Thermofilales</taxon>
        <taxon>Thermofilaceae</taxon>
        <taxon>Thermofilum</taxon>
    </lineage>
</organism>
<evidence type="ECO:0000256" key="1">
    <source>
        <dbReference type="ARBA" id="ARBA00004651"/>
    </source>
</evidence>
<dbReference type="PANTHER" id="PTHR22926">
    <property type="entry name" value="PHOSPHO-N-ACETYLMURAMOYL-PENTAPEPTIDE-TRANSFERASE"/>
    <property type="match status" value="1"/>
</dbReference>
<feature type="transmembrane region" description="Helical" evidence="7">
    <location>
        <begin position="76"/>
        <end position="96"/>
    </location>
</feature>